<dbReference type="PANTHER" id="PTHR30136:SF35">
    <property type="entry name" value="HTH-TYPE TRANSCRIPTIONAL REGULATOR RV1719"/>
    <property type="match status" value="1"/>
</dbReference>
<evidence type="ECO:0000313" key="6">
    <source>
        <dbReference type="EMBL" id="MBA4541442.1"/>
    </source>
</evidence>
<protein>
    <submittedName>
        <fullName evidence="6">IclR family transcriptional regulator</fullName>
    </submittedName>
</protein>
<dbReference type="RefSeq" id="WP_033099261.1">
    <property type="nucleotide sequence ID" value="NZ_JACEIP010000001.1"/>
</dbReference>
<dbReference type="SUPFAM" id="SSF46785">
    <property type="entry name" value="Winged helix' DNA-binding domain"/>
    <property type="match status" value="1"/>
</dbReference>
<dbReference type="InterPro" id="IPR036388">
    <property type="entry name" value="WH-like_DNA-bd_sf"/>
</dbReference>
<feature type="domain" description="IclR-ED" evidence="5">
    <location>
        <begin position="65"/>
        <end position="247"/>
    </location>
</feature>
<dbReference type="PROSITE" id="PS51077">
    <property type="entry name" value="HTH_ICLR"/>
    <property type="match status" value="1"/>
</dbReference>
<keyword evidence="2" id="KW-0238">DNA-binding</keyword>
<dbReference type="OrthoDB" id="9791752at2"/>
<dbReference type="InterPro" id="IPR014757">
    <property type="entry name" value="Tscrpt_reg_IclR_C"/>
</dbReference>
<accession>A0A7W1X7C6</accession>
<reference evidence="6 7" key="1">
    <citation type="submission" date="2020-07" db="EMBL/GenBank/DDBJ databases">
        <authorList>
            <person name="Feng H."/>
        </authorList>
    </citation>
    <scope>NUCLEOTIDE SEQUENCE [LARGE SCALE GENOMIC DNA]</scope>
    <source>
        <strain evidence="7">s-11</strain>
    </source>
</reference>
<evidence type="ECO:0000256" key="1">
    <source>
        <dbReference type="ARBA" id="ARBA00023015"/>
    </source>
</evidence>
<evidence type="ECO:0000259" key="5">
    <source>
        <dbReference type="PROSITE" id="PS51078"/>
    </source>
</evidence>
<dbReference type="Proteomes" id="UP000530514">
    <property type="component" value="Unassembled WGS sequence"/>
</dbReference>
<dbReference type="EMBL" id="JACEIP010000001">
    <property type="protein sequence ID" value="MBA4541442.1"/>
    <property type="molecule type" value="Genomic_DNA"/>
</dbReference>
<comment type="caution">
    <text evidence="6">The sequence shown here is derived from an EMBL/GenBank/DDBJ whole genome shotgun (WGS) entry which is preliminary data.</text>
</comment>
<dbReference type="GO" id="GO:0003700">
    <property type="term" value="F:DNA-binding transcription factor activity"/>
    <property type="evidence" value="ECO:0007669"/>
    <property type="project" value="TreeGrafter"/>
</dbReference>
<keyword evidence="3" id="KW-0804">Transcription</keyword>
<dbReference type="PROSITE" id="PS51078">
    <property type="entry name" value="ICLR_ED"/>
    <property type="match status" value="1"/>
</dbReference>
<dbReference type="InterPro" id="IPR005471">
    <property type="entry name" value="Tscrpt_reg_IclR_N"/>
</dbReference>
<keyword evidence="1" id="KW-0805">Transcription regulation</keyword>
<evidence type="ECO:0000256" key="2">
    <source>
        <dbReference type="ARBA" id="ARBA00023125"/>
    </source>
</evidence>
<dbReference type="GO" id="GO:0003677">
    <property type="term" value="F:DNA binding"/>
    <property type="evidence" value="ECO:0007669"/>
    <property type="project" value="UniProtKB-KW"/>
</dbReference>
<dbReference type="GO" id="GO:0045892">
    <property type="term" value="P:negative regulation of DNA-templated transcription"/>
    <property type="evidence" value="ECO:0007669"/>
    <property type="project" value="TreeGrafter"/>
</dbReference>
<dbReference type="InterPro" id="IPR050707">
    <property type="entry name" value="HTH_MetabolicPath_Reg"/>
</dbReference>
<dbReference type="Gene3D" id="3.30.450.40">
    <property type="match status" value="1"/>
</dbReference>
<evidence type="ECO:0000259" key="4">
    <source>
        <dbReference type="PROSITE" id="PS51077"/>
    </source>
</evidence>
<dbReference type="Pfam" id="PF09339">
    <property type="entry name" value="HTH_IclR"/>
    <property type="match status" value="1"/>
</dbReference>
<organism evidence="6 7">
    <name type="scientific">Thermoactinomyces daqus</name>
    <dbReference type="NCBI Taxonomy" id="1329516"/>
    <lineage>
        <taxon>Bacteria</taxon>
        <taxon>Bacillati</taxon>
        <taxon>Bacillota</taxon>
        <taxon>Bacilli</taxon>
        <taxon>Bacillales</taxon>
        <taxon>Thermoactinomycetaceae</taxon>
        <taxon>Thermoactinomyces</taxon>
    </lineage>
</organism>
<dbReference type="InterPro" id="IPR036390">
    <property type="entry name" value="WH_DNA-bd_sf"/>
</dbReference>
<dbReference type="PANTHER" id="PTHR30136">
    <property type="entry name" value="HELIX-TURN-HELIX TRANSCRIPTIONAL REGULATOR, ICLR FAMILY"/>
    <property type="match status" value="1"/>
</dbReference>
<evidence type="ECO:0000313" key="7">
    <source>
        <dbReference type="Proteomes" id="UP000530514"/>
    </source>
</evidence>
<gene>
    <name evidence="6" type="ORF">H1164_00760</name>
</gene>
<proteinExistence type="predicted"/>
<evidence type="ECO:0000256" key="3">
    <source>
        <dbReference type="ARBA" id="ARBA00023163"/>
    </source>
</evidence>
<dbReference type="Pfam" id="PF01614">
    <property type="entry name" value="IclR_C"/>
    <property type="match status" value="1"/>
</dbReference>
<dbReference type="Gene3D" id="1.10.10.10">
    <property type="entry name" value="Winged helix-like DNA-binding domain superfamily/Winged helix DNA-binding domain"/>
    <property type="match status" value="1"/>
</dbReference>
<dbReference type="AlphaFoldDB" id="A0A7W1X7C6"/>
<feature type="domain" description="HTH iclR-type" evidence="4">
    <location>
        <begin position="3"/>
        <end position="64"/>
    </location>
</feature>
<dbReference type="SMART" id="SM00346">
    <property type="entry name" value="HTH_ICLR"/>
    <property type="match status" value="1"/>
</dbReference>
<keyword evidence="7" id="KW-1185">Reference proteome</keyword>
<dbReference type="InterPro" id="IPR029016">
    <property type="entry name" value="GAF-like_dom_sf"/>
</dbReference>
<name>A0A7W1X7C6_9BACL</name>
<dbReference type="SUPFAM" id="SSF55781">
    <property type="entry name" value="GAF domain-like"/>
    <property type="match status" value="1"/>
</dbReference>
<sequence length="249" mass="28194">MSVKSAVRVLEIFELLRDHPQGLNIKEIASALSFPQSSTFNLVKTLYEHGYLSATETKKYRLGPKLIQLGTSSMESMDVYREAKWPLERLAEQVEETVFMAILSGDEMVYVAKEDSNRSIKTSAQIGSRKPMYCTGLGKVLLAYLPEEERNRILDKSALHPITENTVTDRDELDRLLIQYREQGYAVDNEENEEGLYCIAAPVFDVAGLVFAAVSVAGPKDRIRKRHDFIVFHLLSTTRVISRNMGYIP</sequence>